<comment type="function">
    <text evidence="5">Part of the ABC transporter complex HmuTUV involved in hemin import. Responsible for energy coupling to the transport system.</text>
</comment>
<evidence type="ECO:0000313" key="8">
    <source>
        <dbReference type="Proteomes" id="UP000753724"/>
    </source>
</evidence>
<protein>
    <submittedName>
        <fullName evidence="7">ATP-binding cassette domain-containing protein</fullName>
    </submittedName>
</protein>
<dbReference type="InterPro" id="IPR003593">
    <property type="entry name" value="AAA+_ATPase"/>
</dbReference>
<dbReference type="InterPro" id="IPR017871">
    <property type="entry name" value="ABC_transporter-like_CS"/>
</dbReference>
<dbReference type="SUPFAM" id="SSF52540">
    <property type="entry name" value="P-loop containing nucleoside triphosphate hydrolases"/>
    <property type="match status" value="1"/>
</dbReference>
<gene>
    <name evidence="7" type="ORF">GTZ99_01855</name>
</gene>
<keyword evidence="4" id="KW-1278">Translocase</keyword>
<keyword evidence="1" id="KW-0813">Transport</keyword>
<dbReference type="PANTHER" id="PTHR42794">
    <property type="entry name" value="HEMIN IMPORT ATP-BINDING PROTEIN HMUV"/>
    <property type="match status" value="1"/>
</dbReference>
<proteinExistence type="predicted"/>
<sequence>MSSGQPRDELSAQGVQVAGRLADVSLTLAPAQVTAICGPNGAGKSTLLAALTGLLVPQDGRVWLNGGELAQMADRDRARAIGYLPQAGEVAWDLSVRALVGLGVMPWAAAPLRPGIGVAEQAARVDSALATMDLMAMADRAVSTLSGGERARALLARVLAGQPRWILADEPLAHLDLSHARTLMAALRAQARRGVGVAVVVHDLTMAMNHAARVVVMHEGRIVADGPPVEALSPDVLHEVWGVRGRWLGDVGEWALAISG</sequence>
<evidence type="ECO:0000256" key="3">
    <source>
        <dbReference type="ARBA" id="ARBA00022840"/>
    </source>
</evidence>
<dbReference type="RefSeq" id="WP_161716574.1">
    <property type="nucleotide sequence ID" value="NZ_JAAAPO010000001.1"/>
</dbReference>
<keyword evidence="8" id="KW-1185">Reference proteome</keyword>
<organism evidence="7 8">
    <name type="scientific">Novosphingobium ovatum</name>
    <dbReference type="NCBI Taxonomy" id="1908523"/>
    <lineage>
        <taxon>Bacteria</taxon>
        <taxon>Pseudomonadati</taxon>
        <taxon>Pseudomonadota</taxon>
        <taxon>Alphaproteobacteria</taxon>
        <taxon>Sphingomonadales</taxon>
        <taxon>Sphingomonadaceae</taxon>
        <taxon>Novosphingobium</taxon>
    </lineage>
</organism>
<dbReference type="EMBL" id="JAAAPO010000001">
    <property type="protein sequence ID" value="NBC35299.1"/>
    <property type="molecule type" value="Genomic_DNA"/>
</dbReference>
<evidence type="ECO:0000256" key="5">
    <source>
        <dbReference type="ARBA" id="ARBA00037066"/>
    </source>
</evidence>
<feature type="domain" description="ABC transporter" evidence="6">
    <location>
        <begin position="5"/>
        <end position="244"/>
    </location>
</feature>
<dbReference type="Pfam" id="PF00005">
    <property type="entry name" value="ABC_tran"/>
    <property type="match status" value="1"/>
</dbReference>
<accession>A0ABW9X9U0</accession>
<dbReference type="SMART" id="SM00382">
    <property type="entry name" value="AAA"/>
    <property type="match status" value="1"/>
</dbReference>
<evidence type="ECO:0000256" key="1">
    <source>
        <dbReference type="ARBA" id="ARBA00022448"/>
    </source>
</evidence>
<reference evidence="8" key="1">
    <citation type="submission" date="2020-01" db="EMBL/GenBank/DDBJ databases">
        <title>Sphingomonas sp. strain CSW-10.</title>
        <authorList>
            <person name="Chen W.-M."/>
        </authorList>
    </citation>
    <scope>NUCLEOTIDE SEQUENCE [LARGE SCALE GENOMIC DNA]</scope>
    <source>
        <strain evidence="8">FSY-8</strain>
    </source>
</reference>
<evidence type="ECO:0000256" key="2">
    <source>
        <dbReference type="ARBA" id="ARBA00022741"/>
    </source>
</evidence>
<dbReference type="InterPro" id="IPR027417">
    <property type="entry name" value="P-loop_NTPase"/>
</dbReference>
<dbReference type="Gene3D" id="3.40.50.300">
    <property type="entry name" value="P-loop containing nucleotide triphosphate hydrolases"/>
    <property type="match status" value="1"/>
</dbReference>
<dbReference type="GO" id="GO:0005524">
    <property type="term" value="F:ATP binding"/>
    <property type="evidence" value="ECO:0007669"/>
    <property type="project" value="UniProtKB-KW"/>
</dbReference>
<keyword evidence="3 7" id="KW-0067">ATP-binding</keyword>
<dbReference type="PROSITE" id="PS50893">
    <property type="entry name" value="ABC_TRANSPORTER_2"/>
    <property type="match status" value="1"/>
</dbReference>
<comment type="caution">
    <text evidence="7">The sequence shown here is derived from an EMBL/GenBank/DDBJ whole genome shotgun (WGS) entry which is preliminary data.</text>
</comment>
<name>A0ABW9X9U0_9SPHN</name>
<dbReference type="PROSITE" id="PS00211">
    <property type="entry name" value="ABC_TRANSPORTER_1"/>
    <property type="match status" value="1"/>
</dbReference>
<evidence type="ECO:0000313" key="7">
    <source>
        <dbReference type="EMBL" id="NBC35299.1"/>
    </source>
</evidence>
<evidence type="ECO:0000256" key="4">
    <source>
        <dbReference type="ARBA" id="ARBA00022967"/>
    </source>
</evidence>
<dbReference type="PANTHER" id="PTHR42794:SF1">
    <property type="entry name" value="HEMIN IMPORT ATP-BINDING PROTEIN HMUV"/>
    <property type="match status" value="1"/>
</dbReference>
<evidence type="ECO:0000259" key="6">
    <source>
        <dbReference type="PROSITE" id="PS50893"/>
    </source>
</evidence>
<dbReference type="InterPro" id="IPR003439">
    <property type="entry name" value="ABC_transporter-like_ATP-bd"/>
</dbReference>
<keyword evidence="2" id="KW-0547">Nucleotide-binding</keyword>
<dbReference type="Proteomes" id="UP000753724">
    <property type="component" value="Unassembled WGS sequence"/>
</dbReference>